<dbReference type="InterPro" id="IPR049625">
    <property type="entry name" value="Glyco_transf_61_cat"/>
</dbReference>
<keyword evidence="6" id="KW-1185">Reference proteome</keyword>
<evidence type="ECO:0000256" key="2">
    <source>
        <dbReference type="ARBA" id="ARBA00022679"/>
    </source>
</evidence>
<feature type="domain" description="Glycosyltransferase 61 catalytic" evidence="4">
    <location>
        <begin position="114"/>
        <end position="285"/>
    </location>
</feature>
<evidence type="ECO:0000256" key="3">
    <source>
        <dbReference type="ARBA" id="ARBA00023180"/>
    </source>
</evidence>
<gene>
    <name evidence="5" type="ORF">O4H49_18755</name>
</gene>
<dbReference type="RefSeq" id="WP_269424976.1">
    <property type="nucleotide sequence ID" value="NZ_JAPWGY010000011.1"/>
</dbReference>
<dbReference type="Proteomes" id="UP001069802">
    <property type="component" value="Unassembled WGS sequence"/>
</dbReference>
<dbReference type="EMBL" id="JAPWGY010000011">
    <property type="protein sequence ID" value="MCZ4282832.1"/>
    <property type="molecule type" value="Genomic_DNA"/>
</dbReference>
<dbReference type="PANTHER" id="PTHR20961">
    <property type="entry name" value="GLYCOSYLTRANSFERASE"/>
    <property type="match status" value="1"/>
</dbReference>
<evidence type="ECO:0000313" key="6">
    <source>
        <dbReference type="Proteomes" id="UP001069802"/>
    </source>
</evidence>
<keyword evidence="2" id="KW-0808">Transferase</keyword>
<evidence type="ECO:0000256" key="1">
    <source>
        <dbReference type="ARBA" id="ARBA00022676"/>
    </source>
</evidence>
<organism evidence="5 6">
    <name type="scientific">Kiloniella laminariae</name>
    <dbReference type="NCBI Taxonomy" id="454162"/>
    <lineage>
        <taxon>Bacteria</taxon>
        <taxon>Pseudomonadati</taxon>
        <taxon>Pseudomonadota</taxon>
        <taxon>Alphaproteobacteria</taxon>
        <taxon>Rhodospirillales</taxon>
        <taxon>Kiloniellaceae</taxon>
        <taxon>Kiloniella</taxon>
    </lineage>
</organism>
<keyword evidence="1" id="KW-0328">Glycosyltransferase</keyword>
<accession>A0ABT4LNW1</accession>
<keyword evidence="3" id="KW-0325">Glycoprotein</keyword>
<comment type="caution">
    <text evidence="5">The sequence shown here is derived from an EMBL/GenBank/DDBJ whole genome shotgun (WGS) entry which is preliminary data.</text>
</comment>
<dbReference type="Pfam" id="PF04577">
    <property type="entry name" value="Glyco_transf_61"/>
    <property type="match status" value="1"/>
</dbReference>
<reference evidence="5" key="1">
    <citation type="submission" date="2022-12" db="EMBL/GenBank/DDBJ databases">
        <title>Bacterial isolates from different developmental stages of Nematostella vectensis.</title>
        <authorList>
            <person name="Fraune S."/>
        </authorList>
    </citation>
    <scope>NUCLEOTIDE SEQUENCE</scope>
    <source>
        <strain evidence="5">G21630-S1</strain>
    </source>
</reference>
<protein>
    <submittedName>
        <fullName evidence="5">Glycosyltransferase family 61 protein</fullName>
    </submittedName>
</protein>
<proteinExistence type="predicted"/>
<evidence type="ECO:0000259" key="4">
    <source>
        <dbReference type="Pfam" id="PF04577"/>
    </source>
</evidence>
<evidence type="ECO:0000313" key="5">
    <source>
        <dbReference type="EMBL" id="MCZ4282832.1"/>
    </source>
</evidence>
<sequence length="341" mass="38950">MTRGKIQRTPLTETMKVHRDYPINISSTDKFLFQEATEQSVPASNLLEIEDAVVLGNGWVWSDNTVVREAFNPFRMPDAKKKRLKGKLRLLLSSLRRKKASTGLWVSDVWSYNYYHWLTDTIPRLYLAREHGVTAQLYLPKICITPKFIPASLELLGEKQPLYIRENIASIRFGKLFLPTYAGEVGNNHEPTIRAVAEKFRSPWNKSANNKRRVYISRKLAPNRIIKNEDEILPVLEKYGFEAISFETLSFAEQVELAASCEMIVGPHGAGLTNIMFMPEGGKVIEFHPQRSELNQCYFNLSHAMHHSYQYLIADSIDDKSNMTLNPVSLEKCLANVLSLS</sequence>
<name>A0ABT4LNW1_9PROT</name>
<dbReference type="InterPro" id="IPR007657">
    <property type="entry name" value="Glycosyltransferase_61"/>
</dbReference>